<dbReference type="Gene3D" id="3.90.1570.30">
    <property type="match status" value="1"/>
</dbReference>
<organism evidence="4">
    <name type="scientific">Veillonella ratti</name>
    <dbReference type="NCBI Taxonomy" id="103892"/>
    <lineage>
        <taxon>Bacteria</taxon>
        <taxon>Bacillati</taxon>
        <taxon>Bacillota</taxon>
        <taxon>Negativicutes</taxon>
        <taxon>Veillonellales</taxon>
        <taxon>Veillonellaceae</taxon>
        <taxon>Veillonella</taxon>
    </lineage>
</organism>
<dbReference type="InterPro" id="IPR027417">
    <property type="entry name" value="P-loop_NTPase"/>
</dbReference>
<dbReference type="Pfam" id="PF08463">
    <property type="entry name" value="EcoEI_R_C"/>
    <property type="match status" value="1"/>
</dbReference>
<evidence type="ECO:0000259" key="3">
    <source>
        <dbReference type="PROSITE" id="PS51194"/>
    </source>
</evidence>
<dbReference type="Gene3D" id="3.40.50.300">
    <property type="entry name" value="P-loop containing nucleotide triphosphate hydrolases"/>
    <property type="match status" value="2"/>
</dbReference>
<gene>
    <name evidence="4" type="primary">hsdR_1</name>
    <name evidence="4" type="ORF">VRLFYP33_00761</name>
</gene>
<evidence type="ECO:0000256" key="1">
    <source>
        <dbReference type="SAM" id="Coils"/>
    </source>
</evidence>
<accession>A0A6N3AHQ9</accession>
<dbReference type="PANTHER" id="PTHR47396:SF1">
    <property type="entry name" value="ATP-DEPENDENT HELICASE IRC3-RELATED"/>
    <property type="match status" value="1"/>
</dbReference>
<dbReference type="AlphaFoldDB" id="A0A6N3AHQ9"/>
<dbReference type="GO" id="GO:0003677">
    <property type="term" value="F:DNA binding"/>
    <property type="evidence" value="ECO:0007669"/>
    <property type="project" value="UniProtKB-KW"/>
</dbReference>
<name>A0A6N3AHQ9_9FIRM</name>
<dbReference type="RefSeq" id="WP_156704401.1">
    <property type="nucleotide sequence ID" value="NZ_CACRUX010000031.1"/>
</dbReference>
<evidence type="ECO:0000259" key="2">
    <source>
        <dbReference type="PROSITE" id="PS51192"/>
    </source>
</evidence>
<dbReference type="Pfam" id="PF04313">
    <property type="entry name" value="HSDR_N"/>
    <property type="match status" value="1"/>
</dbReference>
<dbReference type="InterPro" id="IPR013670">
    <property type="entry name" value="EcoEI_R_C_dom"/>
</dbReference>
<dbReference type="GO" id="GO:0009035">
    <property type="term" value="F:type I site-specific deoxyribonuclease activity"/>
    <property type="evidence" value="ECO:0007669"/>
    <property type="project" value="UniProtKB-EC"/>
</dbReference>
<evidence type="ECO:0000313" key="4">
    <source>
        <dbReference type="EMBL" id="VYT91101.1"/>
    </source>
</evidence>
<protein>
    <submittedName>
        <fullName evidence="4">Type-1 restriction enzyme R protein</fullName>
        <ecNumber evidence="4">3.1.21.3</ecNumber>
    </submittedName>
</protein>
<dbReference type="InterPro" id="IPR007409">
    <property type="entry name" value="Restrct_endonuc_type1_HsdR_N"/>
</dbReference>
<dbReference type="EC" id="3.1.21.3" evidence="4"/>
<keyword evidence="1" id="KW-0175">Coiled coil</keyword>
<dbReference type="PROSITE" id="PS51192">
    <property type="entry name" value="HELICASE_ATP_BIND_1"/>
    <property type="match status" value="1"/>
</dbReference>
<dbReference type="CDD" id="cd18032">
    <property type="entry name" value="DEXHc_RE_I_III_res"/>
    <property type="match status" value="1"/>
</dbReference>
<dbReference type="InterPro" id="IPR014001">
    <property type="entry name" value="Helicase_ATP-bd"/>
</dbReference>
<dbReference type="GO" id="GO:0009307">
    <property type="term" value="P:DNA restriction-modification system"/>
    <property type="evidence" value="ECO:0007669"/>
    <property type="project" value="UniProtKB-KW"/>
</dbReference>
<feature type="domain" description="Helicase C-terminal" evidence="3">
    <location>
        <begin position="646"/>
        <end position="808"/>
    </location>
</feature>
<dbReference type="InterPro" id="IPR006935">
    <property type="entry name" value="Helicase/UvrB_N"/>
</dbReference>
<dbReference type="Pfam" id="PF00271">
    <property type="entry name" value="Helicase_C"/>
    <property type="match status" value="1"/>
</dbReference>
<dbReference type="InterPro" id="IPR050742">
    <property type="entry name" value="Helicase_Restrict-Modif_Enz"/>
</dbReference>
<sequence>MSNFDMMKDEWSLLGHLGETAEYNVYRDPNVTLVKIRQFAESMVEAIFSLEQIEVDSECSLIKRLRILEWRNVLEPELLEVFHNIRKHGNLAVHTNYGDFTTALNSVRWAHFLANWFMEVYVSYDYEGKAFSNPEKPQDNPNSTIDELNEKIKLLEAILESERLDYGLKLQKLSKNSGNIINKNVTKVRRSQSQKYLKNKPLSEKETRLNFIDEQLRNAGWLADTDKIAWSQGERPEKNKNKAIAEVPVNGGYADYALFIGLDLVGIIEAKQYNFSIAGHIEQAKTYAKNIKDMDEYEVPFIDGEYKVPFIYATNGRSYIEQFKEQSGIWFWDSRYPEKTSFPLEGWHSPDDLKEKLKVDENKANAELINEPYPDFVERYYQIEAIKAVEKGLADNKRRMLLAMATGTGKTRLAIALMYRLIKTKRVRRVLFLVDRRSLGIQAADALGDIKIENLSVADIYDVKSIGEPDPETATKIHISTVQGMVKRLFYSDDRILSVGTYDFIIVDEAHRGYLYDKEMTDDEILFRDQQEYISQYRRVIDYFDATVVGLTATPALHTTKIFNAPIYTYSYSDAVIDGFLVDHEPPYRFETELLKNGITFAAKSDVDIWDEEKKVFDKAYLEDELSFEVDNFNKKVITEDFNKVILEKLTDYLDTDDDGKTLIFAANDLHADMVVRLLKKAYEDKGIPVHDDAIIKITGYIKNPEEAIKRFKNEKYPNIVVTVDLLTTGIDVPKIINLVFLRRVRSRILYDQMLGRATRLCPKIGKTSFYIFDAVHLYDHLKNITDMKPVVVNTNLSLMELYQRALDATDNETYEYFKNELIAKMQQKKQRIDRTEENNIEISASFGTLDSWLLDLKSMSQKQLGAEKDKIDSFDRLHTNSKYPNIKYISKHPDKLLEVIQTYGPKNMKPNDYLEEFSKFINDNINKIAALNIIVNRPKDLTFNELRSIQLELKRNHYDENMLNSAWQKAKKEYIVADIISFIRQAAIGSALVSHETRIENAMEKVYNMKSWTPKQMEWLKRIRAQLLSTPVLAPTAQVYFDETTVWREKGGYNGMKRRIGEDIDKVIELLNDELYIS</sequence>
<dbReference type="Pfam" id="PF04851">
    <property type="entry name" value="ResIII"/>
    <property type="match status" value="1"/>
</dbReference>
<dbReference type="PANTHER" id="PTHR47396">
    <property type="entry name" value="TYPE I RESTRICTION ENZYME ECOKI R PROTEIN"/>
    <property type="match status" value="1"/>
</dbReference>
<dbReference type="SMART" id="SM00490">
    <property type="entry name" value="HELICc"/>
    <property type="match status" value="1"/>
</dbReference>
<dbReference type="SUPFAM" id="SSF52540">
    <property type="entry name" value="P-loop containing nucleoside triphosphate hydrolases"/>
    <property type="match status" value="1"/>
</dbReference>
<dbReference type="EMBL" id="CACRUX010000031">
    <property type="protein sequence ID" value="VYT91101.1"/>
    <property type="molecule type" value="Genomic_DNA"/>
</dbReference>
<dbReference type="InterPro" id="IPR001650">
    <property type="entry name" value="Helicase_C-like"/>
</dbReference>
<dbReference type="PROSITE" id="PS51194">
    <property type="entry name" value="HELICASE_CTER"/>
    <property type="match status" value="1"/>
</dbReference>
<keyword evidence="4" id="KW-0378">Hydrolase</keyword>
<reference evidence="4" key="1">
    <citation type="submission" date="2019-11" db="EMBL/GenBank/DDBJ databases">
        <authorList>
            <person name="Feng L."/>
        </authorList>
    </citation>
    <scope>NUCLEOTIDE SEQUENCE</scope>
    <source>
        <strain evidence="4">VrattiLFYP33</strain>
    </source>
</reference>
<feature type="domain" description="Helicase ATP-binding" evidence="2">
    <location>
        <begin position="391"/>
        <end position="573"/>
    </location>
</feature>
<feature type="coiled-coil region" evidence="1">
    <location>
        <begin position="819"/>
        <end position="846"/>
    </location>
</feature>
<dbReference type="NCBIfam" id="NF008521">
    <property type="entry name" value="PRK11448.1"/>
    <property type="match status" value="1"/>
</dbReference>
<dbReference type="GO" id="GO:0005829">
    <property type="term" value="C:cytosol"/>
    <property type="evidence" value="ECO:0007669"/>
    <property type="project" value="TreeGrafter"/>
</dbReference>
<dbReference type="CDD" id="cd18799">
    <property type="entry name" value="SF2_C_EcoAI-like"/>
    <property type="match status" value="1"/>
</dbReference>
<proteinExistence type="predicted"/>
<dbReference type="SMART" id="SM00487">
    <property type="entry name" value="DEXDc"/>
    <property type="match status" value="1"/>
</dbReference>
<dbReference type="GO" id="GO:0005524">
    <property type="term" value="F:ATP binding"/>
    <property type="evidence" value="ECO:0007669"/>
    <property type="project" value="UniProtKB-KW"/>
</dbReference>